<evidence type="ECO:0000313" key="7">
    <source>
        <dbReference type="EMBL" id="ANZ43681.1"/>
    </source>
</evidence>
<dbReference type="SUPFAM" id="SSF51161">
    <property type="entry name" value="Trimeric LpxA-like enzymes"/>
    <property type="match status" value="1"/>
</dbReference>
<dbReference type="KEGG" id="cpor:BED41_00285"/>
<evidence type="ECO:0000259" key="5">
    <source>
        <dbReference type="Pfam" id="PF17836"/>
    </source>
</evidence>
<feature type="binding site" evidence="4">
    <location>
        <position position="165"/>
    </location>
    <ligand>
        <name>acetyl-CoA</name>
        <dbReference type="ChEBI" id="CHEBI:57288"/>
    </ligand>
</feature>
<keyword evidence="2" id="KW-0677">Repeat</keyword>
<dbReference type="Pfam" id="PF17836">
    <property type="entry name" value="PglD_N"/>
    <property type="match status" value="1"/>
</dbReference>
<feature type="site" description="Increases basicity of active site His" evidence="3">
    <location>
        <position position="136"/>
    </location>
</feature>
<dbReference type="InterPro" id="IPR020019">
    <property type="entry name" value="AcTrfase_PglD-like"/>
</dbReference>
<reference evidence="7" key="1">
    <citation type="submission" date="2016-08" db="EMBL/GenBank/DDBJ databases">
        <title>Complete genome of Cloacibacillus porcorum.</title>
        <authorList>
            <person name="Looft T."/>
            <person name="Bayles D.O."/>
            <person name="Alt D.P."/>
        </authorList>
    </citation>
    <scope>NUCLEOTIDE SEQUENCE [LARGE SCALE GENOMIC DNA]</scope>
    <source>
        <strain evidence="7">CL-84</strain>
    </source>
</reference>
<feature type="binding site" evidence="4">
    <location>
        <position position="144"/>
    </location>
    <ligand>
        <name>acetyl-CoA</name>
        <dbReference type="ChEBI" id="CHEBI:57288"/>
    </ligand>
</feature>
<dbReference type="PANTHER" id="PTHR43300">
    <property type="entry name" value="ACETYLTRANSFERASE"/>
    <property type="match status" value="1"/>
</dbReference>
<dbReference type="InterPro" id="IPR018357">
    <property type="entry name" value="Hexapep_transf_CS"/>
</dbReference>
<evidence type="ECO:0000256" key="1">
    <source>
        <dbReference type="ARBA" id="ARBA00022679"/>
    </source>
</evidence>
<dbReference type="InterPro" id="IPR041561">
    <property type="entry name" value="PglD_N"/>
</dbReference>
<organism evidence="7 8">
    <name type="scientific">Cloacibacillus porcorum</name>
    <dbReference type="NCBI Taxonomy" id="1197717"/>
    <lineage>
        <taxon>Bacteria</taxon>
        <taxon>Thermotogati</taxon>
        <taxon>Synergistota</taxon>
        <taxon>Synergistia</taxon>
        <taxon>Synergistales</taxon>
        <taxon>Synergistaceae</taxon>
        <taxon>Cloacibacillus</taxon>
    </lineage>
</organism>
<sequence length="236" mass="24724">MEKKSRIFLIGAGDHAKVVLSALVTCGFECRGIYDDNPELWGQTLWCLPIYGPVSKMPDTAETMAVIAIGDNSVRRVICEKFKNVCWPVIVHPKSVVDSSVRIGEGTIVMAGCIIESDAAIGRHSIVNSGCYIGHDTKVGDYCHAAPRSAAGDNVTLADGVFLGIGSLVRPYAAIAENATVGAGSTVIKDIGPGGTWVGSPARRIPSPARMRYAGRASITGTELTGGCDDGQASSE</sequence>
<dbReference type="Gene3D" id="2.160.10.10">
    <property type="entry name" value="Hexapeptide repeat proteins"/>
    <property type="match status" value="1"/>
</dbReference>
<evidence type="ECO:0000256" key="4">
    <source>
        <dbReference type="PIRSR" id="PIRSR620019-2"/>
    </source>
</evidence>
<feature type="domain" description="PglD N-terminal" evidence="5">
    <location>
        <begin position="6"/>
        <end position="82"/>
    </location>
</feature>
<dbReference type="NCBIfam" id="TIGR03570">
    <property type="entry name" value="NeuD_NnaD"/>
    <property type="match status" value="1"/>
</dbReference>
<dbReference type="CDD" id="cd03360">
    <property type="entry name" value="LbH_AT_putative"/>
    <property type="match status" value="1"/>
</dbReference>
<evidence type="ECO:0000256" key="2">
    <source>
        <dbReference type="ARBA" id="ARBA00022737"/>
    </source>
</evidence>
<dbReference type="Pfam" id="PF25087">
    <property type="entry name" value="GMPPB_C"/>
    <property type="match status" value="1"/>
</dbReference>
<dbReference type="Proteomes" id="UP000093044">
    <property type="component" value="Chromosome"/>
</dbReference>
<dbReference type="PANTHER" id="PTHR43300:SF7">
    <property type="entry name" value="UDP-N-ACETYLBACILLOSAMINE N-ACETYLTRANSFERASE"/>
    <property type="match status" value="1"/>
</dbReference>
<protein>
    <submittedName>
        <fullName evidence="7">Uncharacterized protein</fullName>
    </submittedName>
</protein>
<dbReference type="RefSeq" id="WP_066741596.1">
    <property type="nucleotide sequence ID" value="NZ_CP016757.1"/>
</dbReference>
<dbReference type="InterPro" id="IPR056729">
    <property type="entry name" value="GMPPB_C"/>
</dbReference>
<dbReference type="InterPro" id="IPR050179">
    <property type="entry name" value="Trans_hexapeptide_repeat"/>
</dbReference>
<name>A0A1B2I131_9BACT</name>
<keyword evidence="8" id="KW-1185">Reference proteome</keyword>
<dbReference type="OrthoDB" id="9794407at2"/>
<dbReference type="AlphaFoldDB" id="A0A1B2I131"/>
<dbReference type="Gene3D" id="3.40.50.20">
    <property type="match status" value="1"/>
</dbReference>
<accession>A0A1B2I131</accession>
<evidence type="ECO:0000256" key="3">
    <source>
        <dbReference type="PIRSR" id="PIRSR620019-1"/>
    </source>
</evidence>
<dbReference type="GO" id="GO:0016740">
    <property type="term" value="F:transferase activity"/>
    <property type="evidence" value="ECO:0007669"/>
    <property type="project" value="UniProtKB-KW"/>
</dbReference>
<dbReference type="EMBL" id="CP016757">
    <property type="protein sequence ID" value="ANZ43681.1"/>
    <property type="molecule type" value="Genomic_DNA"/>
</dbReference>
<evidence type="ECO:0000313" key="8">
    <source>
        <dbReference type="Proteomes" id="UP000093044"/>
    </source>
</evidence>
<keyword evidence="1" id="KW-0808">Transferase</keyword>
<evidence type="ECO:0000259" key="6">
    <source>
        <dbReference type="Pfam" id="PF25087"/>
    </source>
</evidence>
<proteinExistence type="predicted"/>
<feature type="binding site" evidence="4">
    <location>
        <position position="70"/>
    </location>
    <ligand>
        <name>substrate</name>
    </ligand>
</feature>
<dbReference type="PROSITE" id="PS00101">
    <property type="entry name" value="HEXAPEP_TRANSFERASES"/>
    <property type="match status" value="1"/>
</dbReference>
<dbReference type="InterPro" id="IPR011004">
    <property type="entry name" value="Trimer_LpxA-like_sf"/>
</dbReference>
<dbReference type="GeneID" id="83056288"/>
<dbReference type="STRING" id="1197717.BED41_00285"/>
<feature type="domain" description="Mannose-1-phosphate guanyltransferase C-terminal" evidence="6">
    <location>
        <begin position="89"/>
        <end position="178"/>
    </location>
</feature>
<gene>
    <name evidence="7" type="ORF">BED41_00285</name>
</gene>
<feature type="active site" description="Proton acceptor" evidence="3">
    <location>
        <position position="135"/>
    </location>
</feature>